<dbReference type="Gene3D" id="3.40.630.190">
    <property type="entry name" value="LCP protein"/>
    <property type="match status" value="1"/>
</dbReference>
<dbReference type="PANTHER" id="PTHR33392">
    <property type="entry name" value="POLYISOPRENYL-TEICHOIC ACID--PEPTIDOGLYCAN TEICHOIC ACID TRANSFERASE TAGU"/>
    <property type="match status" value="1"/>
</dbReference>
<feature type="domain" description="Cell envelope-related transcriptional attenuator" evidence="2">
    <location>
        <begin position="91"/>
        <end position="285"/>
    </location>
</feature>
<dbReference type="EMBL" id="LLZH01000344">
    <property type="protein sequence ID" value="KUL22092.1"/>
    <property type="molecule type" value="Genomic_DNA"/>
</dbReference>
<dbReference type="Proteomes" id="UP000053244">
    <property type="component" value="Unassembled WGS sequence"/>
</dbReference>
<evidence type="ECO:0000259" key="2">
    <source>
        <dbReference type="Pfam" id="PF03816"/>
    </source>
</evidence>
<evidence type="ECO:0000313" key="3">
    <source>
        <dbReference type="EMBL" id="KUL22092.1"/>
    </source>
</evidence>
<name>A0A117MKA8_9ACTN</name>
<evidence type="ECO:0000313" key="4">
    <source>
        <dbReference type="Proteomes" id="UP000053244"/>
    </source>
</evidence>
<evidence type="ECO:0000256" key="1">
    <source>
        <dbReference type="ARBA" id="ARBA00006068"/>
    </source>
</evidence>
<dbReference type="InterPro" id="IPR004474">
    <property type="entry name" value="LytR_CpsA_psr"/>
</dbReference>
<gene>
    <name evidence="3" type="ORF">ADL15_49145</name>
</gene>
<organism evidence="3 4">
    <name type="scientific">Actinoplanes awajinensis subsp. mycoplanecinus</name>
    <dbReference type="NCBI Taxonomy" id="135947"/>
    <lineage>
        <taxon>Bacteria</taxon>
        <taxon>Bacillati</taxon>
        <taxon>Actinomycetota</taxon>
        <taxon>Actinomycetes</taxon>
        <taxon>Micromonosporales</taxon>
        <taxon>Micromonosporaceae</taxon>
        <taxon>Actinoplanes</taxon>
    </lineage>
</organism>
<comment type="caution">
    <text evidence="3">The sequence shown here is derived from an EMBL/GenBank/DDBJ whole genome shotgun (WGS) entry which is preliminary data.</text>
</comment>
<dbReference type="Pfam" id="PF03816">
    <property type="entry name" value="LytR_cpsA_psr"/>
    <property type="match status" value="1"/>
</dbReference>
<protein>
    <recommendedName>
        <fullName evidence="2">Cell envelope-related transcriptional attenuator domain-containing protein</fullName>
    </recommendedName>
</protein>
<proteinExistence type="inferred from homology"/>
<dbReference type="OrthoDB" id="5171929at2"/>
<sequence length="385" mass="41521">MRRTSRRRRRSPRWAFWTVVVGSVLLVAGGGSAVGLKATVAAATSAVGQDELLGSAKPELEKKNASLDGAKNILLVGIDQRPDQINGEPLRSDSIILLHVNKDHSSGYLVSLPRDSLVTIPAYDNTAQKFAGGRAKINAAFAFGTRGLKGNDALKHGFELLTMTVKELTGITPDAGAIIDFQGFRDVVKVLGKVCMYVDTDTTSIHKGTGKDGKPAAPFVINPDGTLKRSIPGVKPNFYAKGDHCFTPAEALDFVRQRDLLGDNSLDYGRQRHQQQFFKAIINQALKDGLDSPTKLPSLLTAFGKSMTIDTGGIQLADWALSLRSVKPDNLVTIKTNEGELNSDSIPGLGSVEILSDDSMKLLQAMKKDDIDEFLLGHPKFVDPA</sequence>
<dbReference type="InterPro" id="IPR050922">
    <property type="entry name" value="LytR/CpsA/Psr_CW_biosynth"/>
</dbReference>
<accession>A0A117MKA8</accession>
<reference evidence="3 4" key="1">
    <citation type="submission" date="2015-10" db="EMBL/GenBank/DDBJ databases">
        <authorList>
            <person name="Gilbert D.G."/>
        </authorList>
    </citation>
    <scope>NUCLEOTIDE SEQUENCE [LARGE SCALE GENOMIC DNA]</scope>
    <source>
        <strain evidence="3 4">NRRL B-16712</strain>
    </source>
</reference>
<keyword evidence="4" id="KW-1185">Reference proteome</keyword>
<dbReference type="PANTHER" id="PTHR33392:SF6">
    <property type="entry name" value="POLYISOPRENYL-TEICHOIC ACID--PEPTIDOGLYCAN TEICHOIC ACID TRANSFERASE TAGU"/>
    <property type="match status" value="1"/>
</dbReference>
<comment type="similarity">
    <text evidence="1">Belongs to the LytR/CpsA/Psr (LCP) family.</text>
</comment>
<dbReference type="AlphaFoldDB" id="A0A117MKA8"/>